<dbReference type="Pfam" id="PF04525">
    <property type="entry name" value="LOR"/>
    <property type="match status" value="1"/>
</dbReference>
<accession>A0ABR7JK06</accession>
<name>A0ABR7JK06_9FIRM</name>
<dbReference type="EMBL" id="JACRWE010000001">
    <property type="protein sequence ID" value="MBC5995253.1"/>
    <property type="molecule type" value="Genomic_DNA"/>
</dbReference>
<dbReference type="RefSeq" id="WP_153971532.1">
    <property type="nucleotide sequence ID" value="NZ_JACRWE010000001.1"/>
</dbReference>
<reference evidence="2 3" key="1">
    <citation type="submission" date="2020-08" db="EMBL/GenBank/DDBJ databases">
        <authorList>
            <person name="Liu C."/>
            <person name="Sun Q."/>
        </authorList>
    </citation>
    <scope>NUCLEOTIDE SEQUENCE [LARGE SCALE GENOMIC DNA]</scope>
    <source>
        <strain evidence="2 3">NSJ-18</strain>
    </source>
</reference>
<keyword evidence="3" id="KW-1185">Reference proteome</keyword>
<comment type="caution">
    <text evidence="2">The sequence shown here is derived from an EMBL/GenBank/DDBJ whole genome shotgun (WGS) entry which is preliminary data.</text>
</comment>
<evidence type="ECO:0008006" key="4">
    <source>
        <dbReference type="Google" id="ProtNLM"/>
    </source>
</evidence>
<comment type="similarity">
    <text evidence="1">Belongs to the LOR family.</text>
</comment>
<evidence type="ECO:0000313" key="2">
    <source>
        <dbReference type="EMBL" id="MBC5995253.1"/>
    </source>
</evidence>
<dbReference type="Gene3D" id="2.40.160.200">
    <property type="entry name" value="LURP1-related"/>
    <property type="match status" value="1"/>
</dbReference>
<sequence>MKYYMKSKVFKLKEDFWIKNQYEEDAFFVDNKFLTFGLQFDIQRNNQVLYFVKETILKFLSNYEIFENNNVVAKVNQKLTFLKTKVEVNSKYGEFRIEGSIFEYNYKIYKGPKVVAKIEKEMFAFSDNYTVDIDFEDEAFILALVVIIDNIRDKRRSAAN</sequence>
<gene>
    <name evidence="2" type="ORF">H8923_00640</name>
</gene>
<proteinExistence type="inferred from homology"/>
<protein>
    <recommendedName>
        <fullName evidence="4">Tubby C 2 family protein</fullName>
    </recommendedName>
</protein>
<dbReference type="InterPro" id="IPR007612">
    <property type="entry name" value="LOR"/>
</dbReference>
<dbReference type="PANTHER" id="PTHR31087">
    <property type="match status" value="1"/>
</dbReference>
<dbReference type="InterPro" id="IPR038595">
    <property type="entry name" value="LOR_sf"/>
</dbReference>
<organism evidence="2 3">
    <name type="scientific">Romboutsia faecis</name>
    <dbReference type="NCBI Taxonomy" id="2764597"/>
    <lineage>
        <taxon>Bacteria</taxon>
        <taxon>Bacillati</taxon>
        <taxon>Bacillota</taxon>
        <taxon>Clostridia</taxon>
        <taxon>Peptostreptococcales</taxon>
        <taxon>Peptostreptococcaceae</taxon>
        <taxon>Romboutsia</taxon>
    </lineage>
</organism>
<evidence type="ECO:0000256" key="1">
    <source>
        <dbReference type="ARBA" id="ARBA00005437"/>
    </source>
</evidence>
<dbReference type="InterPro" id="IPR025659">
    <property type="entry name" value="Tubby-like_C"/>
</dbReference>
<dbReference type="Proteomes" id="UP000609849">
    <property type="component" value="Unassembled WGS sequence"/>
</dbReference>
<evidence type="ECO:0000313" key="3">
    <source>
        <dbReference type="Proteomes" id="UP000609849"/>
    </source>
</evidence>
<dbReference type="PANTHER" id="PTHR31087:SF161">
    <property type="entry name" value="TUBBY C 2 FAMILY PROTEIN"/>
    <property type="match status" value="1"/>
</dbReference>
<dbReference type="SUPFAM" id="SSF54518">
    <property type="entry name" value="Tubby C-terminal domain-like"/>
    <property type="match status" value="1"/>
</dbReference>